<dbReference type="Pfam" id="PF07690">
    <property type="entry name" value="MFS_1"/>
    <property type="match status" value="1"/>
</dbReference>
<feature type="transmembrane region" description="Helical" evidence="3">
    <location>
        <begin position="161"/>
        <end position="180"/>
    </location>
</feature>
<evidence type="ECO:0000256" key="1">
    <source>
        <dbReference type="ARBA" id="ARBA00004141"/>
    </source>
</evidence>
<dbReference type="InterPro" id="IPR050327">
    <property type="entry name" value="Proton-linked_MCT"/>
</dbReference>
<dbReference type="InterPro" id="IPR011701">
    <property type="entry name" value="MFS"/>
</dbReference>
<accession>A0A284QQY3</accession>
<dbReference type="PANTHER" id="PTHR11360:SF177">
    <property type="entry name" value="RIBOFLAVIN TRANSPORTER MCH5"/>
    <property type="match status" value="1"/>
</dbReference>
<name>A0A284QQY3_ARMOS</name>
<proteinExistence type="inferred from homology"/>
<evidence type="ECO:0000256" key="2">
    <source>
        <dbReference type="ARBA" id="ARBA00006727"/>
    </source>
</evidence>
<dbReference type="PANTHER" id="PTHR11360">
    <property type="entry name" value="MONOCARBOXYLATE TRANSPORTER"/>
    <property type="match status" value="1"/>
</dbReference>
<evidence type="ECO:0008006" key="6">
    <source>
        <dbReference type="Google" id="ProtNLM"/>
    </source>
</evidence>
<feature type="transmembrane region" description="Helical" evidence="3">
    <location>
        <begin position="332"/>
        <end position="350"/>
    </location>
</feature>
<gene>
    <name evidence="4" type="ORF">ARMOST_02143</name>
</gene>
<organism evidence="4 5">
    <name type="scientific">Armillaria ostoyae</name>
    <name type="common">Armillaria root rot fungus</name>
    <dbReference type="NCBI Taxonomy" id="47428"/>
    <lineage>
        <taxon>Eukaryota</taxon>
        <taxon>Fungi</taxon>
        <taxon>Dikarya</taxon>
        <taxon>Basidiomycota</taxon>
        <taxon>Agaricomycotina</taxon>
        <taxon>Agaricomycetes</taxon>
        <taxon>Agaricomycetidae</taxon>
        <taxon>Agaricales</taxon>
        <taxon>Marasmiineae</taxon>
        <taxon>Physalacriaceae</taxon>
        <taxon>Armillaria</taxon>
    </lineage>
</organism>
<dbReference type="Gene3D" id="1.20.1250.20">
    <property type="entry name" value="MFS general substrate transporter like domains"/>
    <property type="match status" value="1"/>
</dbReference>
<dbReference type="AlphaFoldDB" id="A0A284QQY3"/>
<dbReference type="GO" id="GO:0016020">
    <property type="term" value="C:membrane"/>
    <property type="evidence" value="ECO:0007669"/>
    <property type="project" value="UniProtKB-SubCell"/>
</dbReference>
<feature type="transmembrane region" description="Helical" evidence="3">
    <location>
        <begin position="391"/>
        <end position="409"/>
    </location>
</feature>
<dbReference type="InterPro" id="IPR036259">
    <property type="entry name" value="MFS_trans_sf"/>
</dbReference>
<feature type="transmembrane region" description="Helical" evidence="3">
    <location>
        <begin position="223"/>
        <end position="243"/>
    </location>
</feature>
<evidence type="ECO:0000256" key="3">
    <source>
        <dbReference type="SAM" id="Phobius"/>
    </source>
</evidence>
<keyword evidence="3" id="KW-0472">Membrane</keyword>
<comment type="subcellular location">
    <subcellularLocation>
        <location evidence="1">Membrane</location>
        <topology evidence="1">Multi-pass membrane protein</topology>
    </subcellularLocation>
</comment>
<dbReference type="OrthoDB" id="6509908at2759"/>
<feature type="transmembrane region" description="Helical" evidence="3">
    <location>
        <begin position="356"/>
        <end position="379"/>
    </location>
</feature>
<dbReference type="GO" id="GO:0022857">
    <property type="term" value="F:transmembrane transporter activity"/>
    <property type="evidence" value="ECO:0007669"/>
    <property type="project" value="InterPro"/>
</dbReference>
<dbReference type="Proteomes" id="UP000219338">
    <property type="component" value="Unassembled WGS sequence"/>
</dbReference>
<evidence type="ECO:0000313" key="4">
    <source>
        <dbReference type="EMBL" id="SJK98870.1"/>
    </source>
</evidence>
<comment type="similarity">
    <text evidence="2">Belongs to the major facilitator superfamily. Monocarboxylate porter (TC 2.A.1.13) family.</text>
</comment>
<feature type="transmembrane region" description="Helical" evidence="3">
    <location>
        <begin position="192"/>
        <end position="211"/>
    </location>
</feature>
<sequence length="452" mass="48489">MPVPPEIPSNIIEKIPASGTLTKSSGNTASRPTEESIHELDSALYDCPDGGLQAWLTVAGVILTLFELDISKFTVLTFGVVPVYTHFTSGANLATILKGFSVVLPNEHTEGPPTVRHSLDWFHSVLTQGILAQSPRRSTLRLGILPPPLRRMQPPTSGRNVGFAVGVGAIHLHLFVDVLIQTNCLAGKRLKFALGLMAVGSSLGGTVIPIATRNLLPLVGFKWTMRIIALILLLGLGLSNLLIKRRFPPTDIRGGLFNFHEFKSASFSLYCASTLTSFLGIYTVLTYIDVSATKVGVPEDFSFYLVSIANCSSGFGRYFAGLLGDRIGAMNVMIPFTAASAIVTYSWPYARDQNSLITIAVIYGFTSGSFVSLLCAPIIEFGDTTGVGRRVGMMMSILAVGALVGPPISGSINSATGGFEAVGYYAGRSLFFRGILWAAKTKPFWSQEAQLL</sequence>
<feature type="transmembrane region" description="Helical" evidence="3">
    <location>
        <begin position="264"/>
        <end position="285"/>
    </location>
</feature>
<reference evidence="5" key="1">
    <citation type="journal article" date="2017" name="Nat. Ecol. Evol.">
        <title>Genome expansion and lineage-specific genetic innovations in the forest pathogenic fungi Armillaria.</title>
        <authorList>
            <person name="Sipos G."/>
            <person name="Prasanna A.N."/>
            <person name="Walter M.C."/>
            <person name="O'Connor E."/>
            <person name="Balint B."/>
            <person name="Krizsan K."/>
            <person name="Kiss B."/>
            <person name="Hess J."/>
            <person name="Varga T."/>
            <person name="Slot J."/>
            <person name="Riley R."/>
            <person name="Boka B."/>
            <person name="Rigling D."/>
            <person name="Barry K."/>
            <person name="Lee J."/>
            <person name="Mihaltcheva S."/>
            <person name="LaButti K."/>
            <person name="Lipzen A."/>
            <person name="Waldron R."/>
            <person name="Moloney N.M."/>
            <person name="Sperisen C."/>
            <person name="Kredics L."/>
            <person name="Vagvoelgyi C."/>
            <person name="Patrignani A."/>
            <person name="Fitzpatrick D."/>
            <person name="Nagy I."/>
            <person name="Doyle S."/>
            <person name="Anderson J.B."/>
            <person name="Grigoriev I.V."/>
            <person name="Gueldener U."/>
            <person name="Muensterkoetter M."/>
            <person name="Nagy L.G."/>
        </authorList>
    </citation>
    <scope>NUCLEOTIDE SEQUENCE [LARGE SCALE GENOMIC DNA]</scope>
    <source>
        <strain evidence="5">C18/9</strain>
    </source>
</reference>
<keyword evidence="5" id="KW-1185">Reference proteome</keyword>
<evidence type="ECO:0000313" key="5">
    <source>
        <dbReference type="Proteomes" id="UP000219338"/>
    </source>
</evidence>
<dbReference type="SUPFAM" id="SSF103473">
    <property type="entry name" value="MFS general substrate transporter"/>
    <property type="match status" value="1"/>
</dbReference>
<dbReference type="EMBL" id="FUEG01000001">
    <property type="protein sequence ID" value="SJK98870.1"/>
    <property type="molecule type" value="Genomic_DNA"/>
</dbReference>
<keyword evidence="3" id="KW-0812">Transmembrane</keyword>
<keyword evidence="3" id="KW-1133">Transmembrane helix</keyword>
<protein>
    <recommendedName>
        <fullName evidence="6">Major facilitator superfamily (MFS) profile domain-containing protein</fullName>
    </recommendedName>
</protein>